<reference evidence="1 2" key="1">
    <citation type="submission" date="2014-07" db="EMBL/GenBank/DDBJ databases">
        <title>Draft genome of Clostridium sulfidigenes 113A isolated from sediments associated with methane hydrate from Krishna Godavari basin.</title>
        <authorList>
            <person name="Honkalas V.S."/>
            <person name="Dabir A.P."/>
            <person name="Arora P."/>
            <person name="Dhakephalkar P.K."/>
        </authorList>
    </citation>
    <scope>NUCLEOTIDE SEQUENCE [LARGE SCALE GENOMIC DNA]</scope>
    <source>
        <strain evidence="1 2">113A</strain>
    </source>
</reference>
<dbReference type="Proteomes" id="UP000028542">
    <property type="component" value="Unassembled WGS sequence"/>
</dbReference>
<keyword evidence="2" id="KW-1185">Reference proteome</keyword>
<accession>A0A084JHT4</accession>
<dbReference type="AlphaFoldDB" id="A0A084JHT4"/>
<dbReference type="eggNOG" id="ENOG5032RFD">
    <property type="taxonomic scope" value="Bacteria"/>
</dbReference>
<name>A0A084JHT4_9CLOT</name>
<dbReference type="InterPro" id="IPR024218">
    <property type="entry name" value="DUF3867"/>
</dbReference>
<evidence type="ECO:0000313" key="1">
    <source>
        <dbReference type="EMBL" id="KEZ88518.1"/>
    </source>
</evidence>
<organism evidence="1 2">
    <name type="scientific">Clostridium sulfidigenes</name>
    <dbReference type="NCBI Taxonomy" id="318464"/>
    <lineage>
        <taxon>Bacteria</taxon>
        <taxon>Bacillati</taxon>
        <taxon>Bacillota</taxon>
        <taxon>Clostridia</taxon>
        <taxon>Eubacteriales</taxon>
        <taxon>Clostridiaceae</taxon>
        <taxon>Clostridium</taxon>
    </lineage>
</organism>
<gene>
    <name evidence="1" type="ORF">IO99_02490</name>
</gene>
<proteinExistence type="predicted"/>
<sequence>MSDVIDFNELKNKATDKDVDKFEDYIYSMYYSMAQGKLSMAEMSREIFKYMKENNISQEKFMNIQNKVMERYGISTEDVESQMKSMGIENPLSGLGIEYEDARKMVGFQEKYKGKLKVKSVTSYSIKNDKNDLELMLQDENVILKSFGKIDLTDNELNEFLCSYKKVMNNKMLNISICENTSTYLY</sequence>
<dbReference type="Pfam" id="PF12983">
    <property type="entry name" value="DUF3867"/>
    <property type="match status" value="1"/>
</dbReference>
<protein>
    <recommendedName>
        <fullName evidence="3">Toxin-antitoxin system toxin component, PIN family protein</fullName>
    </recommendedName>
</protein>
<dbReference type="RefSeq" id="WP_035129734.1">
    <property type="nucleotide sequence ID" value="NZ_JPMD01000002.1"/>
</dbReference>
<dbReference type="EMBL" id="JPMD01000002">
    <property type="protein sequence ID" value="KEZ88518.1"/>
    <property type="molecule type" value="Genomic_DNA"/>
</dbReference>
<comment type="caution">
    <text evidence="1">The sequence shown here is derived from an EMBL/GenBank/DDBJ whole genome shotgun (WGS) entry which is preliminary data.</text>
</comment>
<evidence type="ECO:0000313" key="2">
    <source>
        <dbReference type="Proteomes" id="UP000028542"/>
    </source>
</evidence>
<evidence type="ECO:0008006" key="3">
    <source>
        <dbReference type="Google" id="ProtNLM"/>
    </source>
</evidence>